<dbReference type="InterPro" id="IPR005801">
    <property type="entry name" value="ADC_synthase"/>
</dbReference>
<dbReference type="PANTHER" id="PTHR11236">
    <property type="entry name" value="AMINOBENZOATE/ANTHRANILATE SYNTHASE"/>
    <property type="match status" value="1"/>
</dbReference>
<keyword evidence="2" id="KW-0315">Glutamine amidotransferase</keyword>
<dbReference type="EC" id="4.1.3.27" evidence="1"/>
<dbReference type="PROSITE" id="PS51273">
    <property type="entry name" value="GATASE_TYPE_1"/>
    <property type="match status" value="1"/>
</dbReference>
<dbReference type="RefSeq" id="WP_208900946.1">
    <property type="nucleotide sequence ID" value="NZ_CP011497.1"/>
</dbReference>
<dbReference type="SUPFAM" id="SSF56322">
    <property type="entry name" value="ADC synthase"/>
    <property type="match status" value="1"/>
</dbReference>
<dbReference type="Pfam" id="PF00425">
    <property type="entry name" value="Chorismate_bind"/>
    <property type="match status" value="1"/>
</dbReference>
<dbReference type="SUPFAM" id="SSF52317">
    <property type="entry name" value="Class I glutamine amidotransferase-like"/>
    <property type="match status" value="1"/>
</dbReference>
<dbReference type="InterPro" id="IPR019999">
    <property type="entry name" value="Anth_synth_I-like"/>
</dbReference>
<evidence type="ECO:0000256" key="4">
    <source>
        <dbReference type="ARBA" id="ARBA00047683"/>
    </source>
</evidence>
<dbReference type="Gene3D" id="3.40.50.880">
    <property type="match status" value="1"/>
</dbReference>
<dbReference type="PRINTS" id="PR00097">
    <property type="entry name" value="ANTSNTHASEII"/>
</dbReference>
<dbReference type="Pfam" id="PF00117">
    <property type="entry name" value="GATase"/>
    <property type="match status" value="1"/>
</dbReference>
<keyword evidence="3" id="KW-0456">Lyase</keyword>
<evidence type="ECO:0000256" key="2">
    <source>
        <dbReference type="ARBA" id="ARBA00022962"/>
    </source>
</evidence>
<accession>A0ABN4GI09</accession>
<dbReference type="PANTHER" id="PTHR11236:SF49">
    <property type="entry name" value="ANTHRANILATE SYNTHASE COMPONENT 1"/>
    <property type="match status" value="1"/>
</dbReference>
<evidence type="ECO:0000259" key="6">
    <source>
        <dbReference type="Pfam" id="PF00425"/>
    </source>
</evidence>
<name>A0ABN4GI09_9ACTN</name>
<feature type="domain" description="Chorismate-utilising enzyme C-terminal" evidence="6">
    <location>
        <begin position="132"/>
        <end position="389"/>
    </location>
</feature>
<evidence type="ECO:0000256" key="3">
    <source>
        <dbReference type="ARBA" id="ARBA00023239"/>
    </source>
</evidence>
<dbReference type="InterPro" id="IPR006221">
    <property type="entry name" value="TrpG/PapA_dom"/>
</dbReference>
<dbReference type="PRINTS" id="PR00096">
    <property type="entry name" value="GATASE"/>
</dbReference>
<reference evidence="7 8" key="1">
    <citation type="journal article" date="2015" name="ISME J.">
        <title>Draft Genome Sequence of Streptomyces incarnatus NRRL8089, which Produces the Nucleoside Antibiotic Sinefungin.</title>
        <authorList>
            <person name="Oshima K."/>
            <person name="Hattori M."/>
            <person name="Shimizu H."/>
            <person name="Fukuda K."/>
            <person name="Nemoto M."/>
            <person name="Inagaki K."/>
            <person name="Tamura T."/>
        </authorList>
    </citation>
    <scope>NUCLEOTIDE SEQUENCE [LARGE SCALE GENOMIC DNA]</scope>
    <source>
        <strain evidence="7 8">NRRL 8089</strain>
    </source>
</reference>
<dbReference type="Gene3D" id="3.60.120.10">
    <property type="entry name" value="Anthranilate synthase"/>
    <property type="match status" value="1"/>
</dbReference>
<dbReference type="CDD" id="cd01743">
    <property type="entry name" value="GATase1_Anthranilate_Synthase"/>
    <property type="match status" value="1"/>
</dbReference>
<dbReference type="InterPro" id="IPR029062">
    <property type="entry name" value="Class_I_gatase-like"/>
</dbReference>
<gene>
    <name evidence="7" type="ORF">ABB07_25520</name>
</gene>
<sequence>MTAHQAPALEGGLADLLRAALPPFALLYRPQTGGPGIVDLLIGDVRRLDRLDDLPRPPRGAAARPAAPVIDSLALIPYRQITERGFACQDDGEPVLALVPHTHHQLPLEEVIACLPEDAPEPSTPRFEPDDATYAATVRRVLEDEIGQGEGANFVIRRSLVAELGTPSLRPVTAAFRRLLERERGTYWTFLVHTGDRTFIGATPERHMSQRGGTVTMNPISGTYRYPAAGPDLPGVLSFLDDAKERDELYMVVDEELKMMGRVCPEGGTVHGPFLKEMSGLAHTEYVIEGRSGAAPADILRAGLFAPTVTGSPLASACRVIARHEPRGRGYYSGVIALLGRDADGPTLDSAILIRTADIDAAGRLEIGAGATLVRHSDPAAEAAETRAKTQALWRAFAPSASRTATVAAADATAHAAAGPSASAQASPAVRPPRCFAAHPQVREALERRNARLAPYWFARPEERHAVTAAVAGRSVLVVDAEDSFTAMLAQQIRSLGATVTVRDHDAYVDASAYDLTVLGPGPGDPRDIHHPKIAALRALTLRQLAHGRPTFAVCLSHQVLCTLLGLPVVRKDSPHQGQQESIDYFGRRQPVGFYNTFAAVHDSDLLTHPLAAGPVEVCRAPETGEVHALRGPAFASVQFHPESLLTPGGLGIVSDALARLLTPAPITTAPALALG</sequence>
<dbReference type="Proteomes" id="UP000035366">
    <property type="component" value="Chromosome"/>
</dbReference>
<evidence type="ECO:0000313" key="7">
    <source>
        <dbReference type="EMBL" id="AKJ13270.1"/>
    </source>
</evidence>
<feature type="domain" description="Glutamine amidotransferase" evidence="5">
    <location>
        <begin position="477"/>
        <end position="658"/>
    </location>
</feature>
<dbReference type="InterPro" id="IPR017926">
    <property type="entry name" value="GATASE"/>
</dbReference>
<evidence type="ECO:0000313" key="8">
    <source>
        <dbReference type="Proteomes" id="UP000035366"/>
    </source>
</evidence>
<dbReference type="InterPro" id="IPR015890">
    <property type="entry name" value="Chorismate_C"/>
</dbReference>
<proteinExistence type="predicted"/>
<organism evidence="7 8">
    <name type="scientific">Streptomyces incarnatus</name>
    <dbReference type="NCBI Taxonomy" id="665007"/>
    <lineage>
        <taxon>Bacteria</taxon>
        <taxon>Bacillati</taxon>
        <taxon>Actinomycetota</taxon>
        <taxon>Actinomycetes</taxon>
        <taxon>Kitasatosporales</taxon>
        <taxon>Streptomycetaceae</taxon>
        <taxon>Streptomyces</taxon>
    </lineage>
</organism>
<protein>
    <recommendedName>
        <fullName evidence="1">anthranilate synthase</fullName>
        <ecNumber evidence="1">4.1.3.27</ecNumber>
    </recommendedName>
</protein>
<dbReference type="EMBL" id="CP011497">
    <property type="protein sequence ID" value="AKJ13270.1"/>
    <property type="molecule type" value="Genomic_DNA"/>
</dbReference>
<evidence type="ECO:0000256" key="1">
    <source>
        <dbReference type="ARBA" id="ARBA00012266"/>
    </source>
</evidence>
<evidence type="ECO:0000259" key="5">
    <source>
        <dbReference type="Pfam" id="PF00117"/>
    </source>
</evidence>
<comment type="catalytic activity">
    <reaction evidence="4">
        <text>chorismate + L-glutamine = anthranilate + pyruvate + L-glutamate + H(+)</text>
        <dbReference type="Rhea" id="RHEA:21732"/>
        <dbReference type="ChEBI" id="CHEBI:15361"/>
        <dbReference type="ChEBI" id="CHEBI:15378"/>
        <dbReference type="ChEBI" id="CHEBI:16567"/>
        <dbReference type="ChEBI" id="CHEBI:29748"/>
        <dbReference type="ChEBI" id="CHEBI:29985"/>
        <dbReference type="ChEBI" id="CHEBI:58359"/>
        <dbReference type="EC" id="4.1.3.27"/>
    </reaction>
</comment>
<keyword evidence="8" id="KW-1185">Reference proteome</keyword>